<evidence type="ECO:0000313" key="11">
    <source>
        <dbReference type="Proteomes" id="UP000811609"/>
    </source>
</evidence>
<dbReference type="PANTHER" id="PTHR32227">
    <property type="entry name" value="GLUCAN ENDO-1,3-BETA-GLUCOSIDASE BG1-RELATED-RELATED"/>
    <property type="match status" value="1"/>
</dbReference>
<evidence type="ECO:0000256" key="3">
    <source>
        <dbReference type="ARBA" id="ARBA00012780"/>
    </source>
</evidence>
<dbReference type="Proteomes" id="UP000811609">
    <property type="component" value="Chromosome 5"/>
</dbReference>
<comment type="catalytic activity">
    <reaction evidence="1">
        <text>Hydrolysis of (1-&gt;3)-beta-D-glucosidic linkages in (1-&gt;3)-beta-D-glucans.</text>
        <dbReference type="EC" id="3.2.1.39"/>
    </reaction>
</comment>
<evidence type="ECO:0000256" key="7">
    <source>
        <dbReference type="ARBA" id="ARBA00033417"/>
    </source>
</evidence>
<dbReference type="EC" id="3.2.1.39" evidence="3"/>
<organism evidence="10 11">
    <name type="scientific">Carya illinoinensis</name>
    <name type="common">Pecan</name>
    <dbReference type="NCBI Taxonomy" id="32201"/>
    <lineage>
        <taxon>Eukaryota</taxon>
        <taxon>Viridiplantae</taxon>
        <taxon>Streptophyta</taxon>
        <taxon>Embryophyta</taxon>
        <taxon>Tracheophyta</taxon>
        <taxon>Spermatophyta</taxon>
        <taxon>Magnoliopsida</taxon>
        <taxon>eudicotyledons</taxon>
        <taxon>Gunneridae</taxon>
        <taxon>Pentapetalae</taxon>
        <taxon>rosids</taxon>
        <taxon>fabids</taxon>
        <taxon>Fagales</taxon>
        <taxon>Juglandaceae</taxon>
        <taxon>Carya</taxon>
    </lineage>
</organism>
<dbReference type="InterPro" id="IPR000490">
    <property type="entry name" value="Glyco_hydro_17"/>
</dbReference>
<keyword evidence="5 9" id="KW-0326">Glycosidase</keyword>
<evidence type="ECO:0000256" key="2">
    <source>
        <dbReference type="ARBA" id="ARBA00008773"/>
    </source>
</evidence>
<dbReference type="PROSITE" id="PS00587">
    <property type="entry name" value="GLYCOSYL_HYDROL_F17"/>
    <property type="match status" value="1"/>
</dbReference>
<dbReference type="InterPro" id="IPR044965">
    <property type="entry name" value="Glyco_hydro_17_plant"/>
</dbReference>
<evidence type="ECO:0000256" key="9">
    <source>
        <dbReference type="RuleBase" id="RU004336"/>
    </source>
</evidence>
<dbReference type="GO" id="GO:0005975">
    <property type="term" value="P:carbohydrate metabolic process"/>
    <property type="evidence" value="ECO:0007669"/>
    <property type="project" value="InterPro"/>
</dbReference>
<sequence>MLHRRSPALEYEPQASLARQRPWVHRTSWQPLEVRMRNEMKKIMEMQVEGKCNKKRTTRTRRNLSAAPIGICYGRVANNLPSPPSVIDLLKSNNIRYVRLFDADPTTLKSFSGTRINLVIGVPNEILPCLASNPTNASLDWLRSNIFAHVPANQVRYIRVGNEVFLKDQLFTPYVVPAILNLYQALQTLGLTDSIKLSSPQAASVVVNSYPTSSATFDPYIESAIIPLLRYLYECRSPFMVNVYRYFSYVNKGNRVSLDYALFRSDNAVRDGAMEYTNLFDASVDAFVYAMEKAGFPGIPVVVTETGWPTRGGEGASPENALAYNGNVVKRAVNEVGTRRRPRNGVEVYLFDLFDENKKGGEVYEKHFGIYGVDGVRAYNLSFN</sequence>
<dbReference type="FunFam" id="3.20.20.80:FF:000010">
    <property type="entry name" value="glucan endo-1,3-beta-glucosidase, basic"/>
    <property type="match status" value="1"/>
</dbReference>
<keyword evidence="11" id="KW-1185">Reference proteome</keyword>
<evidence type="ECO:0000256" key="1">
    <source>
        <dbReference type="ARBA" id="ARBA00000382"/>
    </source>
</evidence>
<dbReference type="EMBL" id="CM031813">
    <property type="protein sequence ID" value="KAG6654540.1"/>
    <property type="molecule type" value="Genomic_DNA"/>
</dbReference>
<evidence type="ECO:0000313" key="10">
    <source>
        <dbReference type="EMBL" id="KAG6654540.1"/>
    </source>
</evidence>
<dbReference type="Pfam" id="PF00332">
    <property type="entry name" value="Glyco_hydro_17"/>
    <property type="match status" value="1"/>
</dbReference>
<accession>A0A8T1QII4</accession>
<reference evidence="10" key="1">
    <citation type="submission" date="2020-12" db="EMBL/GenBank/DDBJ databases">
        <title>WGS assembly of Carya illinoinensis cv. Pawnee.</title>
        <authorList>
            <person name="Platts A."/>
            <person name="Shu S."/>
            <person name="Wright S."/>
            <person name="Barry K."/>
            <person name="Edger P."/>
            <person name="Pires J.C."/>
            <person name="Schmutz J."/>
        </authorList>
    </citation>
    <scope>NUCLEOTIDE SEQUENCE</scope>
    <source>
        <tissue evidence="10">Leaf</tissue>
    </source>
</reference>
<dbReference type="AlphaFoldDB" id="A0A8T1QII4"/>
<evidence type="ECO:0000256" key="5">
    <source>
        <dbReference type="ARBA" id="ARBA00023295"/>
    </source>
</evidence>
<name>A0A8T1QII4_CARIL</name>
<keyword evidence="4 9" id="KW-0378">Hydrolase</keyword>
<comment type="similarity">
    <text evidence="2 8">Belongs to the glycosyl hydrolase 17 family.</text>
</comment>
<proteinExistence type="inferred from homology"/>
<gene>
    <name evidence="10" type="ORF">CIPAW_05G152000</name>
</gene>
<evidence type="ECO:0000256" key="6">
    <source>
        <dbReference type="ARBA" id="ARBA00033335"/>
    </source>
</evidence>
<evidence type="ECO:0000256" key="4">
    <source>
        <dbReference type="ARBA" id="ARBA00022801"/>
    </source>
</evidence>
<evidence type="ECO:0000256" key="8">
    <source>
        <dbReference type="RuleBase" id="RU004335"/>
    </source>
</evidence>
<comment type="caution">
    <text evidence="10">The sequence shown here is derived from an EMBL/GenBank/DDBJ whole genome shotgun (WGS) entry which is preliminary data.</text>
</comment>
<protein>
    <recommendedName>
        <fullName evidence="3">glucan endo-1,3-beta-D-glucosidase</fullName>
        <ecNumber evidence="3">3.2.1.39</ecNumber>
    </recommendedName>
    <alternativeName>
        <fullName evidence="6">(1-&gt;3)-beta-glucan endohydrolase</fullName>
    </alternativeName>
    <alternativeName>
        <fullName evidence="7">Beta-1,3-endoglucanase</fullName>
    </alternativeName>
</protein>
<dbReference type="GO" id="GO:0042973">
    <property type="term" value="F:glucan endo-1,3-beta-D-glucosidase activity"/>
    <property type="evidence" value="ECO:0007669"/>
    <property type="project" value="UniProtKB-EC"/>
</dbReference>